<comment type="similarity">
    <text evidence="2 9">Belongs to the resistance-nodulation-cell division (RND) (TC 2.A.6) family.</text>
</comment>
<dbReference type="NCBIfam" id="TIGR00915">
    <property type="entry name" value="2A0602"/>
    <property type="match status" value="1"/>
</dbReference>
<evidence type="ECO:0000256" key="1">
    <source>
        <dbReference type="ARBA" id="ARBA00004429"/>
    </source>
</evidence>
<name>A0A514BMZ7_9GAMM</name>
<evidence type="ECO:0000313" key="10">
    <source>
        <dbReference type="EMBL" id="QDH68768.1"/>
    </source>
</evidence>
<dbReference type="FunFam" id="3.30.70.1430:FF:000001">
    <property type="entry name" value="Efflux pump membrane transporter"/>
    <property type="match status" value="1"/>
</dbReference>
<dbReference type="InterPro" id="IPR004764">
    <property type="entry name" value="MdtF-like"/>
</dbReference>
<evidence type="ECO:0000256" key="5">
    <source>
        <dbReference type="ARBA" id="ARBA00022519"/>
    </source>
</evidence>
<evidence type="ECO:0000256" key="3">
    <source>
        <dbReference type="ARBA" id="ARBA00022448"/>
    </source>
</evidence>
<dbReference type="SUPFAM" id="SSF82866">
    <property type="entry name" value="Multidrug efflux transporter AcrB transmembrane domain"/>
    <property type="match status" value="2"/>
</dbReference>
<dbReference type="NCBIfam" id="NF000282">
    <property type="entry name" value="RND_permease_1"/>
    <property type="match status" value="1"/>
</dbReference>
<keyword evidence="8 9" id="KW-0472">Membrane</keyword>
<dbReference type="SUPFAM" id="SSF82714">
    <property type="entry name" value="Multidrug efflux transporter AcrB TolC docking domain, DN and DC subdomains"/>
    <property type="match status" value="2"/>
</dbReference>
<dbReference type="Gene3D" id="3.30.70.1320">
    <property type="entry name" value="Multidrug efflux transporter AcrB pore domain like"/>
    <property type="match status" value="1"/>
</dbReference>
<accession>A0A514BMZ7</accession>
<dbReference type="PRINTS" id="PR00702">
    <property type="entry name" value="ACRIFLAVINRP"/>
</dbReference>
<keyword evidence="7 9" id="KW-1133">Transmembrane helix</keyword>
<dbReference type="GO" id="GO:0005886">
    <property type="term" value="C:plasma membrane"/>
    <property type="evidence" value="ECO:0007669"/>
    <property type="project" value="UniProtKB-SubCell"/>
</dbReference>
<dbReference type="SUPFAM" id="SSF82693">
    <property type="entry name" value="Multidrug efflux transporter AcrB pore domain, PN1, PN2, PC1 and PC2 subdomains"/>
    <property type="match status" value="3"/>
</dbReference>
<dbReference type="GO" id="GO:0015562">
    <property type="term" value="F:efflux transmembrane transporter activity"/>
    <property type="evidence" value="ECO:0007669"/>
    <property type="project" value="InterPro"/>
</dbReference>
<feature type="transmembrane region" description="Helical" evidence="9">
    <location>
        <begin position="439"/>
        <end position="459"/>
    </location>
</feature>
<feature type="transmembrane region" description="Helical" evidence="9">
    <location>
        <begin position="877"/>
        <end position="897"/>
    </location>
</feature>
<dbReference type="RefSeq" id="WP_141622111.1">
    <property type="nucleotide sequence ID" value="NZ_CP041242.1"/>
</dbReference>
<dbReference type="EMBL" id="CP041242">
    <property type="protein sequence ID" value="QDH68768.1"/>
    <property type="molecule type" value="Genomic_DNA"/>
</dbReference>
<dbReference type="Proteomes" id="UP000317199">
    <property type="component" value="Chromosome"/>
</dbReference>
<evidence type="ECO:0000256" key="6">
    <source>
        <dbReference type="ARBA" id="ARBA00022692"/>
    </source>
</evidence>
<evidence type="ECO:0000256" key="2">
    <source>
        <dbReference type="ARBA" id="ARBA00010942"/>
    </source>
</evidence>
<feature type="transmembrane region" description="Helical" evidence="9">
    <location>
        <begin position="904"/>
        <end position="924"/>
    </location>
</feature>
<dbReference type="GO" id="GO:0042910">
    <property type="term" value="F:xenobiotic transmembrane transporter activity"/>
    <property type="evidence" value="ECO:0007669"/>
    <property type="project" value="TreeGrafter"/>
</dbReference>
<feature type="transmembrane region" description="Helical" evidence="9">
    <location>
        <begin position="546"/>
        <end position="566"/>
    </location>
</feature>
<keyword evidence="4" id="KW-1003">Cell membrane</keyword>
<protein>
    <recommendedName>
        <fullName evidence="9">Efflux pump membrane transporter</fullName>
    </recommendedName>
</protein>
<dbReference type="KEGG" id="lyj:FKV23_00550"/>
<dbReference type="Gene3D" id="3.30.2090.10">
    <property type="entry name" value="Multidrug efflux transporter AcrB TolC docking domain, DN and DC subdomains"/>
    <property type="match status" value="2"/>
</dbReference>
<dbReference type="Gene3D" id="1.20.1640.10">
    <property type="entry name" value="Multidrug efflux transporter AcrB transmembrane domain"/>
    <property type="match status" value="2"/>
</dbReference>
<organism evidence="10 11">
    <name type="scientific">Marilutibacter alkalisoli</name>
    <dbReference type="NCBI Taxonomy" id="2591633"/>
    <lineage>
        <taxon>Bacteria</taxon>
        <taxon>Pseudomonadati</taxon>
        <taxon>Pseudomonadota</taxon>
        <taxon>Gammaproteobacteria</taxon>
        <taxon>Lysobacterales</taxon>
        <taxon>Lysobacteraceae</taxon>
        <taxon>Marilutibacter</taxon>
    </lineage>
</organism>
<dbReference type="GO" id="GO:0009636">
    <property type="term" value="P:response to toxic substance"/>
    <property type="evidence" value="ECO:0007669"/>
    <property type="project" value="UniProtKB-ARBA"/>
</dbReference>
<dbReference type="Gene3D" id="3.30.70.1430">
    <property type="entry name" value="Multidrug efflux transporter AcrB pore domain"/>
    <property type="match status" value="2"/>
</dbReference>
<evidence type="ECO:0000256" key="4">
    <source>
        <dbReference type="ARBA" id="ARBA00022475"/>
    </source>
</evidence>
<keyword evidence="5 9" id="KW-0997">Cell inner membrane</keyword>
<feature type="transmembrane region" description="Helical" evidence="9">
    <location>
        <begin position="930"/>
        <end position="954"/>
    </location>
</feature>
<dbReference type="Gene3D" id="3.30.70.1440">
    <property type="entry name" value="Multidrug efflux transporter AcrB pore domain"/>
    <property type="match status" value="1"/>
</dbReference>
<dbReference type="InterPro" id="IPR027463">
    <property type="entry name" value="AcrB_DN_DC_subdom"/>
</dbReference>
<feature type="transmembrane region" description="Helical" evidence="9">
    <location>
        <begin position="368"/>
        <end position="389"/>
    </location>
</feature>
<feature type="transmembrane region" description="Helical" evidence="9">
    <location>
        <begin position="342"/>
        <end position="361"/>
    </location>
</feature>
<proteinExistence type="inferred from homology"/>
<feature type="transmembrane region" description="Helical" evidence="9">
    <location>
        <begin position="12"/>
        <end position="32"/>
    </location>
</feature>
<feature type="transmembrane region" description="Helical" evidence="9">
    <location>
        <begin position="979"/>
        <end position="1001"/>
    </location>
</feature>
<feature type="transmembrane region" description="Helical" evidence="9">
    <location>
        <begin position="395"/>
        <end position="418"/>
    </location>
</feature>
<keyword evidence="6 9" id="KW-0812">Transmembrane</keyword>
<dbReference type="InterPro" id="IPR001036">
    <property type="entry name" value="Acrflvin-R"/>
</dbReference>
<feature type="transmembrane region" description="Helical" evidence="9">
    <location>
        <begin position="1007"/>
        <end position="1033"/>
    </location>
</feature>
<dbReference type="FunFam" id="1.20.1640.10:FF:000001">
    <property type="entry name" value="Efflux pump membrane transporter"/>
    <property type="match status" value="1"/>
</dbReference>
<gene>
    <name evidence="10" type="ORF">FKV23_00550</name>
</gene>
<evidence type="ECO:0000256" key="9">
    <source>
        <dbReference type="RuleBase" id="RU364070"/>
    </source>
</evidence>
<keyword evidence="3 9" id="KW-0813">Transport</keyword>
<dbReference type="PANTHER" id="PTHR32063">
    <property type="match status" value="1"/>
</dbReference>
<keyword evidence="11" id="KW-1185">Reference proteome</keyword>
<evidence type="ECO:0000256" key="7">
    <source>
        <dbReference type="ARBA" id="ARBA00022989"/>
    </source>
</evidence>
<reference evidence="10 11" key="1">
    <citation type="submission" date="2019-06" db="EMBL/GenBank/DDBJ databases">
        <title>Lysobacter alkalisoli sp. nov. isolated from saline-alkali soil.</title>
        <authorList>
            <person name="Sun J.-Q."/>
            <person name="Xu L."/>
        </authorList>
    </citation>
    <scope>NUCLEOTIDE SEQUENCE [LARGE SCALE GENOMIC DNA]</scope>
    <source>
        <strain evidence="10 11">SJ-36</strain>
    </source>
</reference>
<evidence type="ECO:0000313" key="11">
    <source>
        <dbReference type="Proteomes" id="UP000317199"/>
    </source>
</evidence>
<evidence type="ECO:0000256" key="8">
    <source>
        <dbReference type="ARBA" id="ARBA00023136"/>
    </source>
</evidence>
<comment type="subcellular location">
    <subcellularLocation>
        <location evidence="1 9">Cell inner membrane</location>
        <topology evidence="1 9">Multi-pass membrane protein</topology>
    </subcellularLocation>
</comment>
<dbReference type="OrthoDB" id="9757904at2"/>
<dbReference type="AlphaFoldDB" id="A0A514BMZ7"/>
<dbReference type="Pfam" id="PF00873">
    <property type="entry name" value="ACR_tran"/>
    <property type="match status" value="1"/>
</dbReference>
<feature type="transmembrane region" description="Helical" evidence="9">
    <location>
        <begin position="471"/>
        <end position="498"/>
    </location>
</feature>
<sequence length="1059" mass="114605">MDFSKFFIDRPIFAAVLSIIIFAVGLIAIPILPMSEYPNVAPPSVMVRTVYPGANPKVIAETVATPLEEAINGVEDMMYVKSVAGSDGVLQLTVTFRPGTDPDDAAVKVQNRVAQAQARLPEDVRRQGVTVQKQSPTFLMVVHLTSPEGKYDLLYLRNYARLHVKDSLARIRGVGDAQIFGGGDYAMRAWLDPDAIASRGLTAGDVVRAMREQNVQVSAGQLGAEPMPDSRFLTLINAQGRLATEEEFGDIVVKSGGDGELVRLRDVARLELGASDYTLRSQLDGNEAVAIGVFEAPGANALQIRDEVIATMDELATRFPEGIEYRSIYDTTVFVRDSIKSVIKTLFEAVLLVALVVILFLQTWRASLIPLLAVPVSVVGTFAVLYLLGYSINTLTLFGLVLAIGIVVDDAIVVVENVERHIEDGATPLEAAHMAMKEVSGPIIAIGLVLCAVFVPMAFLTGVTGDFYRQFAVTIAISTVISTINSLTLSPALAAMLLKPHDAPKDRLGRLIDRLFGRVFRPFNRFFGRSSDRYQKSVARSLGRRGGVFAVYAGLLLATGLMFQWVPAGFIPVQDKMYLMAGVNLPAGASLSRTNELLDKVAEIAMEDEDVIHTVPFPGLNPLQFTNTPNWGVAFLTLKPFGERKRTAEQINADINQKIAGLQEGLTFSFMPPPIQGLGNGSGYQLFVQDRAGLGYGALQEAVNAFQGAVAQTPGMGFPITSYQANVPQLDAIVDRTKAKAQGVQLTELFDTLQTYLGSAYVNDFNQFGRTWQVIAQADAPFRDSVEDIANLRTRNDRGEMVPIGSMVSVRETFGPDPVLRYNGYPAADLAGESDPRVLSSAQAMDRLTEMGAAVLPNGMSFEWTDLSFQQANQSKAALIIFPLAVMLVFLVLAALYESWTLPLAIILIVPMCMLSAMLGVWATGGDNNIFVQVGLVVLIALACKNAILIVEFARELEQQGMGIVEAALEACRLRLRPIIMTSITFTAAVVPLVLAGGAGAEVRQALGIAVFFGMLGVTAFGLFLTPVFYVALRKWAERGKTREPAALPHGDDVETSHA</sequence>
<dbReference type="PANTHER" id="PTHR32063:SF11">
    <property type="entry name" value="CATION OR DRUG EFFLUX SYSTEM PROTEIN"/>
    <property type="match status" value="1"/>
</dbReference>